<dbReference type="InterPro" id="IPR005131">
    <property type="entry name" value="Ser_deHydtase_bsu"/>
</dbReference>
<organism evidence="11">
    <name type="scientific">bioreactor metagenome</name>
    <dbReference type="NCBI Taxonomy" id="1076179"/>
    <lineage>
        <taxon>unclassified sequences</taxon>
        <taxon>metagenomes</taxon>
        <taxon>ecological metagenomes</taxon>
    </lineage>
</organism>
<comment type="caution">
    <text evidence="11">The sequence shown here is derived from an EMBL/GenBank/DDBJ whole genome shotgun (WGS) entry which is preliminary data.</text>
</comment>
<keyword evidence="8 11" id="KW-0456">Lyase</keyword>
<evidence type="ECO:0000256" key="8">
    <source>
        <dbReference type="ARBA" id="ARBA00023239"/>
    </source>
</evidence>
<protein>
    <submittedName>
        <fullName evidence="11">L-serine dehydratase 1</fullName>
        <ecNumber evidence="11">4.3.1.17</ecNumber>
    </submittedName>
</protein>
<dbReference type="Pfam" id="PF03313">
    <property type="entry name" value="SDH_alpha"/>
    <property type="match status" value="1"/>
</dbReference>
<keyword evidence="5" id="KW-0479">Metal-binding</keyword>
<keyword evidence="6" id="KW-0408">Iron</keyword>
<dbReference type="InterPro" id="IPR005130">
    <property type="entry name" value="Ser_deHydtase-like_asu"/>
</dbReference>
<dbReference type="InterPro" id="IPR051318">
    <property type="entry name" value="Fe-S_L-Ser"/>
</dbReference>
<comment type="cofactor">
    <cofactor evidence="1">
        <name>[4Fe-4S] cluster</name>
        <dbReference type="ChEBI" id="CHEBI:49883"/>
    </cofactor>
</comment>
<feature type="domain" description="Serine dehydratase-like alpha subunit" evidence="9">
    <location>
        <begin position="151"/>
        <end position="395"/>
    </location>
</feature>
<dbReference type="GO" id="GO:0051539">
    <property type="term" value="F:4 iron, 4 sulfur cluster binding"/>
    <property type="evidence" value="ECO:0007669"/>
    <property type="project" value="UniProtKB-KW"/>
</dbReference>
<sequence>MESLQELYRIGPGPSSSHTLAPQRACQLYMEHYPNAIYFDVMLFGSLALTGVGHATDEIIRKTFAPRMCTICFKEKHKAAFPNGLRIRGYNIDGSLESEWTVFSLGGGSIEVAEEDLHLHDEIYPHDHMNQILDYCQEYKISLADYPMRYEPEIVKHLGSVLNQMLKTVSSGLAASGVLPGSLKLPRVAKGLFLQANLIEEGADRTKILLSSYAYAACEENADGKSCVAAPTMGASGIMAALVYHYYHDVGLSRAKLIKGLALAGLFGNVVKKNATISGAVGGCQAEVGTACAMGSAMIAYFNGLNNRLIAYAAEIGMEHHLGLTCDPVGGYVMIPCIERNAVATLRAIDSALLAQHVGALKNNRVSFDDVVRTMRYTGMKLPLELRETSLGGLATEIALTQQTELVDEPETHNLDDYMTSAELFKNLDFDQTEADEIDNKLNIKF</sequence>
<gene>
    <name evidence="11" type="primary">sdaA_6</name>
    <name evidence="11" type="ORF">SDC9_122082</name>
</gene>
<dbReference type="GO" id="GO:0003941">
    <property type="term" value="F:L-serine ammonia-lyase activity"/>
    <property type="evidence" value="ECO:0007669"/>
    <property type="project" value="UniProtKB-EC"/>
</dbReference>
<dbReference type="GO" id="GO:0046872">
    <property type="term" value="F:metal ion binding"/>
    <property type="evidence" value="ECO:0007669"/>
    <property type="project" value="UniProtKB-KW"/>
</dbReference>
<evidence type="ECO:0000259" key="9">
    <source>
        <dbReference type="Pfam" id="PF03313"/>
    </source>
</evidence>
<reference evidence="11" key="1">
    <citation type="submission" date="2019-08" db="EMBL/GenBank/DDBJ databases">
        <authorList>
            <person name="Kucharzyk K."/>
            <person name="Murdoch R.W."/>
            <person name="Higgins S."/>
            <person name="Loffler F."/>
        </authorList>
    </citation>
    <scope>NUCLEOTIDE SEQUENCE</scope>
</reference>
<dbReference type="EC" id="4.3.1.17" evidence="11"/>
<dbReference type="SUPFAM" id="SSF143548">
    <property type="entry name" value="Serine metabolism enzymes domain"/>
    <property type="match status" value="1"/>
</dbReference>
<dbReference type="PANTHER" id="PTHR30182:SF1">
    <property type="entry name" value="L-SERINE DEHYDRATASE 1"/>
    <property type="match status" value="1"/>
</dbReference>
<evidence type="ECO:0000256" key="2">
    <source>
        <dbReference type="ARBA" id="ARBA00004742"/>
    </source>
</evidence>
<dbReference type="InterPro" id="IPR029009">
    <property type="entry name" value="ASB_dom_sf"/>
</dbReference>
<feature type="domain" description="Serine dehydratase beta chain" evidence="10">
    <location>
        <begin position="3"/>
        <end position="59"/>
    </location>
</feature>
<evidence type="ECO:0000256" key="3">
    <source>
        <dbReference type="ARBA" id="ARBA00022432"/>
    </source>
</evidence>
<dbReference type="EMBL" id="VSSQ01026400">
    <property type="protein sequence ID" value="MPM75091.1"/>
    <property type="molecule type" value="Genomic_DNA"/>
</dbReference>
<proteinExistence type="predicted"/>
<keyword evidence="7" id="KW-0411">Iron-sulfur</keyword>
<evidence type="ECO:0000256" key="5">
    <source>
        <dbReference type="ARBA" id="ARBA00022723"/>
    </source>
</evidence>
<evidence type="ECO:0000259" key="10">
    <source>
        <dbReference type="Pfam" id="PF03315"/>
    </source>
</evidence>
<dbReference type="AlphaFoldDB" id="A0A645CDV4"/>
<dbReference type="PANTHER" id="PTHR30182">
    <property type="entry name" value="L-SERINE DEHYDRATASE"/>
    <property type="match status" value="1"/>
</dbReference>
<comment type="pathway">
    <text evidence="2">Carbohydrate biosynthesis; gluconeogenesis.</text>
</comment>
<evidence type="ECO:0000256" key="4">
    <source>
        <dbReference type="ARBA" id="ARBA00022485"/>
    </source>
</evidence>
<evidence type="ECO:0000256" key="1">
    <source>
        <dbReference type="ARBA" id="ARBA00001966"/>
    </source>
</evidence>
<evidence type="ECO:0000256" key="7">
    <source>
        <dbReference type="ARBA" id="ARBA00023014"/>
    </source>
</evidence>
<evidence type="ECO:0000313" key="11">
    <source>
        <dbReference type="EMBL" id="MPM75091.1"/>
    </source>
</evidence>
<evidence type="ECO:0000256" key="6">
    <source>
        <dbReference type="ARBA" id="ARBA00023004"/>
    </source>
</evidence>
<name>A0A645CDV4_9ZZZZ</name>
<dbReference type="GO" id="GO:0006094">
    <property type="term" value="P:gluconeogenesis"/>
    <property type="evidence" value="ECO:0007669"/>
    <property type="project" value="UniProtKB-KW"/>
</dbReference>
<accession>A0A645CDV4</accession>
<keyword evidence="4" id="KW-0004">4Fe-4S</keyword>
<dbReference type="Gene3D" id="3.30.1330.90">
    <property type="entry name" value="D-3-phosphoglycerate dehydrogenase, domain 3"/>
    <property type="match status" value="1"/>
</dbReference>
<dbReference type="Pfam" id="PF03315">
    <property type="entry name" value="SDH_beta"/>
    <property type="match status" value="1"/>
</dbReference>
<keyword evidence="3" id="KW-0312">Gluconeogenesis</keyword>